<dbReference type="AlphaFoldDB" id="A0A820J6L5"/>
<dbReference type="EMBL" id="CAJOBB010015636">
    <property type="protein sequence ID" value="CAF4319172.1"/>
    <property type="molecule type" value="Genomic_DNA"/>
</dbReference>
<protein>
    <submittedName>
        <fullName evidence="1">Uncharacterized protein</fullName>
    </submittedName>
</protein>
<name>A0A820J6L5_9BILA</name>
<proteinExistence type="predicted"/>
<feature type="non-terminal residue" evidence="1">
    <location>
        <position position="1"/>
    </location>
</feature>
<organism evidence="1 2">
    <name type="scientific">Adineta steineri</name>
    <dbReference type="NCBI Taxonomy" id="433720"/>
    <lineage>
        <taxon>Eukaryota</taxon>
        <taxon>Metazoa</taxon>
        <taxon>Spiralia</taxon>
        <taxon>Gnathifera</taxon>
        <taxon>Rotifera</taxon>
        <taxon>Eurotatoria</taxon>
        <taxon>Bdelloidea</taxon>
        <taxon>Adinetida</taxon>
        <taxon>Adinetidae</taxon>
        <taxon>Adineta</taxon>
    </lineage>
</organism>
<gene>
    <name evidence="1" type="ORF">KXQ929_LOCUS46526</name>
</gene>
<evidence type="ECO:0000313" key="1">
    <source>
        <dbReference type="EMBL" id="CAF4319172.1"/>
    </source>
</evidence>
<reference evidence="1" key="1">
    <citation type="submission" date="2021-02" db="EMBL/GenBank/DDBJ databases">
        <authorList>
            <person name="Nowell W R."/>
        </authorList>
    </citation>
    <scope>NUCLEOTIDE SEQUENCE</scope>
</reference>
<sequence length="99" mass="12185">EQQINMINEEQRRIATEINQQNMIYQIDQKLRKFISKYLKEQFSSNDKFQIANEKKIFAEMINNKKQNFLELIKQRFILLNDNEDIEKIFEQFLHEKTN</sequence>
<evidence type="ECO:0000313" key="2">
    <source>
        <dbReference type="Proteomes" id="UP000663868"/>
    </source>
</evidence>
<accession>A0A820J6L5</accession>
<comment type="caution">
    <text evidence="1">The sequence shown here is derived from an EMBL/GenBank/DDBJ whole genome shotgun (WGS) entry which is preliminary data.</text>
</comment>
<dbReference type="Proteomes" id="UP000663868">
    <property type="component" value="Unassembled WGS sequence"/>
</dbReference>